<accession>A0AB34FF24</accession>
<evidence type="ECO:0000256" key="2">
    <source>
        <dbReference type="ARBA" id="ARBA00022692"/>
    </source>
</evidence>
<dbReference type="Pfam" id="PF00075">
    <property type="entry name" value="RNase_H"/>
    <property type="match status" value="1"/>
</dbReference>
<feature type="transmembrane region" description="Helical" evidence="6">
    <location>
        <begin position="30"/>
        <end position="54"/>
    </location>
</feature>
<evidence type="ECO:0000313" key="9">
    <source>
        <dbReference type="Proteomes" id="UP001163105"/>
    </source>
</evidence>
<evidence type="ECO:0000256" key="6">
    <source>
        <dbReference type="SAM" id="Phobius"/>
    </source>
</evidence>
<feature type="domain" description="RNase H type-1" evidence="7">
    <location>
        <begin position="126"/>
        <end position="245"/>
    </location>
</feature>
<dbReference type="GO" id="GO:0003676">
    <property type="term" value="F:nucleic acid binding"/>
    <property type="evidence" value="ECO:0007669"/>
    <property type="project" value="InterPro"/>
</dbReference>
<dbReference type="InterPro" id="IPR049326">
    <property type="entry name" value="Rhodopsin_dom_fungi"/>
</dbReference>
<comment type="similarity">
    <text evidence="5">Belongs to the SAT4 family.</text>
</comment>
<dbReference type="GO" id="GO:0016020">
    <property type="term" value="C:membrane"/>
    <property type="evidence" value="ECO:0007669"/>
    <property type="project" value="UniProtKB-SubCell"/>
</dbReference>
<dbReference type="CDD" id="cd09276">
    <property type="entry name" value="Rnase_HI_RT_non_LTR"/>
    <property type="match status" value="1"/>
</dbReference>
<dbReference type="Pfam" id="PF20684">
    <property type="entry name" value="Fung_rhodopsin"/>
    <property type="match status" value="1"/>
</dbReference>
<evidence type="ECO:0000256" key="4">
    <source>
        <dbReference type="ARBA" id="ARBA00023136"/>
    </source>
</evidence>
<keyword evidence="4 6" id="KW-0472">Membrane</keyword>
<evidence type="ECO:0000313" key="8">
    <source>
        <dbReference type="EMBL" id="KAJ6436935.1"/>
    </source>
</evidence>
<keyword evidence="9" id="KW-1185">Reference proteome</keyword>
<evidence type="ECO:0000259" key="7">
    <source>
        <dbReference type="PROSITE" id="PS50879"/>
    </source>
</evidence>
<keyword evidence="2 6" id="KW-0812">Transmembrane</keyword>
<keyword evidence="3 6" id="KW-1133">Transmembrane helix</keyword>
<comment type="subcellular location">
    <subcellularLocation>
        <location evidence="1">Membrane</location>
        <topology evidence="1">Multi-pass membrane protein</topology>
    </subcellularLocation>
</comment>
<protein>
    <submittedName>
        <fullName evidence="8">Ebs-bah-phd domain-containing protein</fullName>
    </submittedName>
</protein>
<dbReference type="Gene3D" id="3.30.420.10">
    <property type="entry name" value="Ribonuclease H-like superfamily/Ribonuclease H"/>
    <property type="match status" value="1"/>
</dbReference>
<proteinExistence type="inferred from homology"/>
<sequence>MGICNALGDIVLVVLPFPILRKVQLSRRNYVRLSLLFGIGFFLVVITILRLPLIVNDSLSQNARSLWASIEMLCACIVANTAFFYSVLRDMEGPFVAPPWWQGPQTYIEDTAEGARKKHLALLRQEKAALHIYTDGSGINGQIGAAAVCPTIQQTRSSYMGTEDVSTVYAGELQGISLALDIAQRDRAEGYRLSKVVIYTDNQAAIRSSARPKGKSGAYLLKKIVAQITTLQEQNFRWIPAHTGV</sequence>
<evidence type="ECO:0000256" key="5">
    <source>
        <dbReference type="ARBA" id="ARBA00038359"/>
    </source>
</evidence>
<dbReference type="InterPro" id="IPR012337">
    <property type="entry name" value="RNaseH-like_sf"/>
</dbReference>
<dbReference type="PANTHER" id="PTHR33048:SF47">
    <property type="entry name" value="INTEGRAL MEMBRANE PROTEIN-RELATED"/>
    <property type="match status" value="1"/>
</dbReference>
<reference evidence="8" key="1">
    <citation type="submission" date="2023-01" db="EMBL/GenBank/DDBJ databases">
        <title>The growth and conidiation of Purpureocillium lavendulum are regulated by nitrogen source and histone H3K14 acetylation.</title>
        <authorList>
            <person name="Tang P."/>
            <person name="Han J."/>
            <person name="Zhang C."/>
            <person name="Tang P."/>
            <person name="Qi F."/>
            <person name="Zhang K."/>
            <person name="Liang L."/>
        </authorList>
    </citation>
    <scope>NUCLEOTIDE SEQUENCE</scope>
    <source>
        <strain evidence="8">YMF1.00683</strain>
    </source>
</reference>
<dbReference type="InterPro" id="IPR002156">
    <property type="entry name" value="RNaseH_domain"/>
</dbReference>
<dbReference type="SUPFAM" id="SSF53098">
    <property type="entry name" value="Ribonuclease H-like"/>
    <property type="match status" value="1"/>
</dbReference>
<dbReference type="InterPro" id="IPR052337">
    <property type="entry name" value="SAT4-like"/>
</dbReference>
<dbReference type="Proteomes" id="UP001163105">
    <property type="component" value="Unassembled WGS sequence"/>
</dbReference>
<dbReference type="AlphaFoldDB" id="A0AB34FF24"/>
<dbReference type="InterPro" id="IPR036397">
    <property type="entry name" value="RNaseH_sf"/>
</dbReference>
<dbReference type="EMBL" id="JAQHRD010000015">
    <property type="protein sequence ID" value="KAJ6436935.1"/>
    <property type="molecule type" value="Genomic_DNA"/>
</dbReference>
<feature type="transmembrane region" description="Helical" evidence="6">
    <location>
        <begin position="66"/>
        <end position="88"/>
    </location>
</feature>
<evidence type="ECO:0000256" key="3">
    <source>
        <dbReference type="ARBA" id="ARBA00022989"/>
    </source>
</evidence>
<dbReference type="PANTHER" id="PTHR33048">
    <property type="entry name" value="PTH11-LIKE INTEGRAL MEMBRANE PROTEIN (AFU_ORTHOLOGUE AFUA_5G11245)"/>
    <property type="match status" value="1"/>
</dbReference>
<dbReference type="PROSITE" id="PS50879">
    <property type="entry name" value="RNASE_H_1"/>
    <property type="match status" value="1"/>
</dbReference>
<evidence type="ECO:0000256" key="1">
    <source>
        <dbReference type="ARBA" id="ARBA00004141"/>
    </source>
</evidence>
<gene>
    <name evidence="8" type="ORF">O9K51_10471</name>
</gene>
<name>A0AB34FF24_9HYPO</name>
<dbReference type="GO" id="GO:0004523">
    <property type="term" value="F:RNA-DNA hybrid ribonuclease activity"/>
    <property type="evidence" value="ECO:0007669"/>
    <property type="project" value="InterPro"/>
</dbReference>
<comment type="caution">
    <text evidence="8">The sequence shown here is derived from an EMBL/GenBank/DDBJ whole genome shotgun (WGS) entry which is preliminary data.</text>
</comment>
<organism evidence="8 9">
    <name type="scientific">Purpureocillium lavendulum</name>
    <dbReference type="NCBI Taxonomy" id="1247861"/>
    <lineage>
        <taxon>Eukaryota</taxon>
        <taxon>Fungi</taxon>
        <taxon>Dikarya</taxon>
        <taxon>Ascomycota</taxon>
        <taxon>Pezizomycotina</taxon>
        <taxon>Sordariomycetes</taxon>
        <taxon>Hypocreomycetidae</taxon>
        <taxon>Hypocreales</taxon>
        <taxon>Ophiocordycipitaceae</taxon>
        <taxon>Purpureocillium</taxon>
    </lineage>
</organism>